<name>A0AC58TQD8_TOBAC</name>
<reference evidence="2" key="2">
    <citation type="submission" date="2025-08" db="UniProtKB">
        <authorList>
            <consortium name="RefSeq"/>
        </authorList>
    </citation>
    <scope>IDENTIFICATION</scope>
    <source>
        <tissue evidence="2">Leaf</tissue>
    </source>
</reference>
<dbReference type="RefSeq" id="XP_075099440.1">
    <property type="nucleotide sequence ID" value="XM_075243339.1"/>
</dbReference>
<evidence type="ECO:0000313" key="2">
    <source>
        <dbReference type="RefSeq" id="XP_075099440.1"/>
    </source>
</evidence>
<proteinExistence type="predicted"/>
<evidence type="ECO:0000313" key="1">
    <source>
        <dbReference type="Proteomes" id="UP000790787"/>
    </source>
</evidence>
<organism evidence="1 2">
    <name type="scientific">Nicotiana tabacum</name>
    <name type="common">Common tobacco</name>
    <dbReference type="NCBI Taxonomy" id="4097"/>
    <lineage>
        <taxon>Eukaryota</taxon>
        <taxon>Viridiplantae</taxon>
        <taxon>Streptophyta</taxon>
        <taxon>Embryophyta</taxon>
        <taxon>Tracheophyta</taxon>
        <taxon>Spermatophyta</taxon>
        <taxon>Magnoliopsida</taxon>
        <taxon>eudicotyledons</taxon>
        <taxon>Gunneridae</taxon>
        <taxon>Pentapetalae</taxon>
        <taxon>asterids</taxon>
        <taxon>lamiids</taxon>
        <taxon>Solanales</taxon>
        <taxon>Solanaceae</taxon>
        <taxon>Nicotianoideae</taxon>
        <taxon>Nicotianeae</taxon>
        <taxon>Nicotiana</taxon>
    </lineage>
</organism>
<sequence>MADQQAQAITMRNLERQLGQLASARNTRPIGALPSDTEANPKASINVVSLRNGRQQLGLVDLCPTTAILQLVDRSLAHPEGVIEDVLVQVGSFIFHTDLIVLDYKPNQEVPFILGHLFLATGRDIIDVCKGKMMIRVNDRVEVFNVYKTLRLPAHYEELSINYVVESDSTSLVPYMSPIDPLERALIGDEEDSEDEMVGEIEQVLDMSCSYVHGFLEKDVTFNFDDACLKAFEELKKKLVVAPIIAAPDWSLTFKLMCDAVYHRVATAYHPQTSGQAEVSKREIKQILKKTVSVKRKDWDTKLDDALWAYRTAYKIPIGTSPYKLVYGKACNFPVELEHKAYWAIKKLNIDLEAAGEKRLLQLNGLDEFRLHSYENAKLYKEKTKR</sequence>
<protein>
    <submittedName>
        <fullName evidence="2">Uncharacterized protein LOC142176216</fullName>
    </submittedName>
</protein>
<dbReference type="Proteomes" id="UP000790787">
    <property type="component" value="Chromosome 22"/>
</dbReference>
<keyword evidence="1" id="KW-1185">Reference proteome</keyword>
<gene>
    <name evidence="2" type="primary">LOC142176216</name>
</gene>
<accession>A0AC58TQD8</accession>
<reference evidence="1" key="1">
    <citation type="journal article" date="2014" name="Nat. Commun.">
        <title>The tobacco genome sequence and its comparison with those of tomato and potato.</title>
        <authorList>
            <person name="Sierro N."/>
            <person name="Battey J.N."/>
            <person name="Ouadi S."/>
            <person name="Bakaher N."/>
            <person name="Bovet L."/>
            <person name="Willig A."/>
            <person name="Goepfert S."/>
            <person name="Peitsch M.C."/>
            <person name="Ivanov N.V."/>
        </authorList>
    </citation>
    <scope>NUCLEOTIDE SEQUENCE [LARGE SCALE GENOMIC DNA]</scope>
</reference>